<organism evidence="7 8">
    <name type="scientific">Sulfitobacter albidus</name>
    <dbReference type="NCBI Taxonomy" id="2829501"/>
    <lineage>
        <taxon>Bacteria</taxon>
        <taxon>Pseudomonadati</taxon>
        <taxon>Pseudomonadota</taxon>
        <taxon>Alphaproteobacteria</taxon>
        <taxon>Rhodobacterales</taxon>
        <taxon>Roseobacteraceae</taxon>
        <taxon>Sulfitobacter</taxon>
    </lineage>
</organism>
<sequence length="169" mass="18659">MSKNTAQREVEAGLGPLYPRLWRFCLVLTRNRADAADLAQTTCERALRAADSYTPGTALDRWIMTIARRTWLNDIRAGKVRRGAGLVAVEDIALADEKPHADVNIFAAQVLNMVEALPEGQREVIYLVSVEGYSYRETADLLDIPIGTVMSRLSTARAKLAAQLTDEGQ</sequence>
<dbReference type="InterPro" id="IPR013324">
    <property type="entry name" value="RNA_pol_sigma_r3/r4-like"/>
</dbReference>
<accession>A0A975PP08</accession>
<dbReference type="InterPro" id="IPR036388">
    <property type="entry name" value="WH-like_DNA-bd_sf"/>
</dbReference>
<dbReference type="InterPro" id="IPR039425">
    <property type="entry name" value="RNA_pol_sigma-70-like"/>
</dbReference>
<dbReference type="NCBIfam" id="TIGR02937">
    <property type="entry name" value="sigma70-ECF"/>
    <property type="match status" value="1"/>
</dbReference>
<reference evidence="7" key="1">
    <citation type="submission" date="2021-04" db="EMBL/GenBank/DDBJ databases">
        <title>Complete genome sequence for Sulfitobacter sp. strain JK7-1.</title>
        <authorList>
            <person name="Park S.-J."/>
        </authorList>
    </citation>
    <scope>NUCLEOTIDE SEQUENCE</scope>
    <source>
        <strain evidence="7">JK7-1</strain>
    </source>
</reference>
<gene>
    <name evidence="7" type="ORF">KDD17_12145</name>
</gene>
<dbReference type="Pfam" id="PF04542">
    <property type="entry name" value="Sigma70_r2"/>
    <property type="match status" value="1"/>
</dbReference>
<dbReference type="InterPro" id="IPR013325">
    <property type="entry name" value="RNA_pol_sigma_r2"/>
</dbReference>
<feature type="domain" description="RNA polymerase sigma factor 70 region 4 type 2" evidence="6">
    <location>
        <begin position="109"/>
        <end position="160"/>
    </location>
</feature>
<keyword evidence="4" id="KW-0804">Transcription</keyword>
<name>A0A975PP08_9RHOB</name>
<dbReference type="Proteomes" id="UP000683291">
    <property type="component" value="Chromosome 1"/>
</dbReference>
<evidence type="ECO:0000313" key="7">
    <source>
        <dbReference type="EMBL" id="QUJ78036.1"/>
    </source>
</evidence>
<dbReference type="AlphaFoldDB" id="A0A975PP08"/>
<dbReference type="GO" id="GO:0003677">
    <property type="term" value="F:DNA binding"/>
    <property type="evidence" value="ECO:0007669"/>
    <property type="project" value="InterPro"/>
</dbReference>
<evidence type="ECO:0000313" key="8">
    <source>
        <dbReference type="Proteomes" id="UP000683291"/>
    </source>
</evidence>
<evidence type="ECO:0000256" key="2">
    <source>
        <dbReference type="ARBA" id="ARBA00023015"/>
    </source>
</evidence>
<dbReference type="InterPro" id="IPR013249">
    <property type="entry name" value="RNA_pol_sigma70_r4_t2"/>
</dbReference>
<comment type="similarity">
    <text evidence="1">Belongs to the sigma-70 factor family. ECF subfamily.</text>
</comment>
<evidence type="ECO:0000259" key="6">
    <source>
        <dbReference type="Pfam" id="PF08281"/>
    </source>
</evidence>
<dbReference type="SUPFAM" id="SSF88659">
    <property type="entry name" value="Sigma3 and sigma4 domains of RNA polymerase sigma factors"/>
    <property type="match status" value="1"/>
</dbReference>
<feature type="domain" description="RNA polymerase sigma-70 region 2" evidence="5">
    <location>
        <begin position="17"/>
        <end position="77"/>
    </location>
</feature>
<dbReference type="InterPro" id="IPR007627">
    <property type="entry name" value="RNA_pol_sigma70_r2"/>
</dbReference>
<dbReference type="Gene3D" id="1.10.1740.10">
    <property type="match status" value="1"/>
</dbReference>
<dbReference type="GO" id="GO:0006352">
    <property type="term" value="P:DNA-templated transcription initiation"/>
    <property type="evidence" value="ECO:0007669"/>
    <property type="project" value="InterPro"/>
</dbReference>
<evidence type="ECO:0000259" key="5">
    <source>
        <dbReference type="Pfam" id="PF04542"/>
    </source>
</evidence>
<protein>
    <submittedName>
        <fullName evidence="7">RNA polymerase sigma factor</fullName>
    </submittedName>
</protein>
<dbReference type="InterPro" id="IPR014284">
    <property type="entry name" value="RNA_pol_sigma-70_dom"/>
</dbReference>
<dbReference type="GO" id="GO:0016987">
    <property type="term" value="F:sigma factor activity"/>
    <property type="evidence" value="ECO:0007669"/>
    <property type="project" value="UniProtKB-KW"/>
</dbReference>
<dbReference type="Pfam" id="PF08281">
    <property type="entry name" value="Sigma70_r4_2"/>
    <property type="match status" value="1"/>
</dbReference>
<dbReference type="CDD" id="cd06171">
    <property type="entry name" value="Sigma70_r4"/>
    <property type="match status" value="1"/>
</dbReference>
<keyword evidence="8" id="KW-1185">Reference proteome</keyword>
<dbReference type="EMBL" id="CP073581">
    <property type="protein sequence ID" value="QUJ78036.1"/>
    <property type="molecule type" value="Genomic_DNA"/>
</dbReference>
<evidence type="ECO:0000256" key="1">
    <source>
        <dbReference type="ARBA" id="ARBA00010641"/>
    </source>
</evidence>
<dbReference type="PANTHER" id="PTHR43133:SF25">
    <property type="entry name" value="RNA POLYMERASE SIGMA FACTOR RFAY-RELATED"/>
    <property type="match status" value="1"/>
</dbReference>
<evidence type="ECO:0000256" key="3">
    <source>
        <dbReference type="ARBA" id="ARBA00023082"/>
    </source>
</evidence>
<dbReference type="SUPFAM" id="SSF88946">
    <property type="entry name" value="Sigma2 domain of RNA polymerase sigma factors"/>
    <property type="match status" value="1"/>
</dbReference>
<evidence type="ECO:0000256" key="4">
    <source>
        <dbReference type="ARBA" id="ARBA00023163"/>
    </source>
</evidence>
<proteinExistence type="inferred from homology"/>
<dbReference type="KEGG" id="sual:KDD17_12145"/>
<keyword evidence="2" id="KW-0805">Transcription regulation</keyword>
<dbReference type="PANTHER" id="PTHR43133">
    <property type="entry name" value="RNA POLYMERASE ECF-TYPE SIGMA FACTO"/>
    <property type="match status" value="1"/>
</dbReference>
<keyword evidence="3" id="KW-0731">Sigma factor</keyword>
<dbReference type="Gene3D" id="1.10.10.10">
    <property type="entry name" value="Winged helix-like DNA-binding domain superfamily/Winged helix DNA-binding domain"/>
    <property type="match status" value="1"/>
</dbReference>